<dbReference type="EMBL" id="BARS01042051">
    <property type="protein sequence ID" value="GAG38926.1"/>
    <property type="molecule type" value="Genomic_DNA"/>
</dbReference>
<gene>
    <name evidence="1" type="ORF">S01H1_63857</name>
</gene>
<reference evidence="1" key="1">
    <citation type="journal article" date="2014" name="Front. Microbiol.">
        <title>High frequency of phylogenetically diverse reductive dehalogenase-homologous genes in deep subseafloor sedimentary metagenomes.</title>
        <authorList>
            <person name="Kawai M."/>
            <person name="Futagami T."/>
            <person name="Toyoda A."/>
            <person name="Takaki Y."/>
            <person name="Nishi S."/>
            <person name="Hori S."/>
            <person name="Arai W."/>
            <person name="Tsubouchi T."/>
            <person name="Morono Y."/>
            <person name="Uchiyama I."/>
            <person name="Ito T."/>
            <person name="Fujiyama A."/>
            <person name="Inagaki F."/>
            <person name="Takami H."/>
        </authorList>
    </citation>
    <scope>NUCLEOTIDE SEQUENCE</scope>
    <source>
        <strain evidence="1">Expedition CK06-06</strain>
    </source>
</reference>
<feature type="non-terminal residue" evidence="1">
    <location>
        <position position="252"/>
    </location>
</feature>
<protein>
    <submittedName>
        <fullName evidence="1">Uncharacterized protein</fullName>
    </submittedName>
</protein>
<organism evidence="1">
    <name type="scientific">marine sediment metagenome</name>
    <dbReference type="NCBI Taxonomy" id="412755"/>
    <lineage>
        <taxon>unclassified sequences</taxon>
        <taxon>metagenomes</taxon>
        <taxon>ecological metagenomes</taxon>
    </lineage>
</organism>
<name>X0YQC3_9ZZZZ</name>
<sequence length="252" mass="27495">WAPSILGRVQAQSGAISFPGDGHPVLLFTDARPGTPNHEVLASYVEDLANREVDFAILTTQAAAAESYRDAGWPCFHCRWKEDAPDPVCLSLLSMIFLDGLERRARPEQTRKADLPDEEAKRLAGLAAELFSSEAFRDGVLRRRITAFMYMDALVATLQPRSVVLQHYPTLHQRAVDLAAERHATPRFVLTREPRTHGLPPRMRSSISVDRTAPGTSVLSTIPTSATSGQGGLDPLLLVVSGTMRSGTTLLG</sequence>
<feature type="non-terminal residue" evidence="1">
    <location>
        <position position="1"/>
    </location>
</feature>
<accession>X0YQC3</accession>
<dbReference type="AlphaFoldDB" id="X0YQC3"/>
<evidence type="ECO:0000313" key="1">
    <source>
        <dbReference type="EMBL" id="GAG38926.1"/>
    </source>
</evidence>
<comment type="caution">
    <text evidence="1">The sequence shown here is derived from an EMBL/GenBank/DDBJ whole genome shotgun (WGS) entry which is preliminary data.</text>
</comment>
<proteinExistence type="predicted"/>